<evidence type="ECO:0000313" key="2">
    <source>
        <dbReference type="EMBL" id="KEY73186.1"/>
    </source>
</evidence>
<dbReference type="Gene3D" id="1.10.510.10">
    <property type="entry name" value="Transferase(Phosphotransferase) domain 1"/>
    <property type="match status" value="1"/>
</dbReference>
<dbReference type="InterPro" id="IPR002575">
    <property type="entry name" value="Aminoglycoside_PTrfase"/>
</dbReference>
<proteinExistence type="predicted"/>
<reference evidence="2 3" key="1">
    <citation type="journal article" date="2014" name="BMC Genomics">
        <title>Comparative genome sequencing reveals chemotype-specific gene clusters in the toxigenic black mold Stachybotrys.</title>
        <authorList>
            <person name="Semeiks J."/>
            <person name="Borek D."/>
            <person name="Otwinowski Z."/>
            <person name="Grishin N.V."/>
        </authorList>
    </citation>
    <scope>NUCLEOTIDE SEQUENCE [LARGE SCALE GENOMIC DNA]</scope>
    <source>
        <strain evidence="3">CBS 109288 / IBT 7711</strain>
    </source>
</reference>
<accession>A0A084B6K7</accession>
<dbReference type="EMBL" id="KL647898">
    <property type="protein sequence ID" value="KEY73186.1"/>
    <property type="molecule type" value="Genomic_DNA"/>
</dbReference>
<sequence length="271" mass="30989">MESPRIISMEFSTAGRDDCYYRILAGTSVKYVTIQAGALDADLLMDMPLNFENILPSLPYTEHHWNQAYISRNATSGELESVLSQTDLPRVQTIWHSKMINFMDLERTEQLGLLAQECVWKQNLADGSGKRIMIAKMARFPWEIRYIEKETQIYRLLEHSHIAPRFLGHVHEAGRVIGFLLEKVEGRPATWRDLKACEGALRHLHDLGVLHGDCNPYNFIVGPNEMVALVDFENAKVDADKNMMEREIESLDEQFREDAGRGGDFMEEGSD</sequence>
<keyword evidence="3" id="KW-1185">Reference proteome</keyword>
<protein>
    <recommendedName>
        <fullName evidence="1">Aminoglycoside phosphotransferase domain-containing protein</fullName>
    </recommendedName>
</protein>
<dbReference type="SUPFAM" id="SSF56112">
    <property type="entry name" value="Protein kinase-like (PK-like)"/>
    <property type="match status" value="1"/>
</dbReference>
<organism evidence="2 3">
    <name type="scientific">Stachybotrys chartarum (strain CBS 109288 / IBT 7711)</name>
    <name type="common">Toxic black mold</name>
    <name type="synonym">Stilbospora chartarum</name>
    <dbReference type="NCBI Taxonomy" id="1280523"/>
    <lineage>
        <taxon>Eukaryota</taxon>
        <taxon>Fungi</taxon>
        <taxon>Dikarya</taxon>
        <taxon>Ascomycota</taxon>
        <taxon>Pezizomycotina</taxon>
        <taxon>Sordariomycetes</taxon>
        <taxon>Hypocreomycetidae</taxon>
        <taxon>Hypocreales</taxon>
        <taxon>Stachybotryaceae</taxon>
        <taxon>Stachybotrys</taxon>
    </lineage>
</organism>
<dbReference type="InterPro" id="IPR011009">
    <property type="entry name" value="Kinase-like_dom_sf"/>
</dbReference>
<evidence type="ECO:0000313" key="3">
    <source>
        <dbReference type="Proteomes" id="UP000028045"/>
    </source>
</evidence>
<gene>
    <name evidence="2" type="ORF">S7711_04152</name>
</gene>
<dbReference type="Pfam" id="PF01636">
    <property type="entry name" value="APH"/>
    <property type="match status" value="1"/>
</dbReference>
<dbReference type="Proteomes" id="UP000028045">
    <property type="component" value="Unassembled WGS sequence"/>
</dbReference>
<dbReference type="HOGENOM" id="CLU_064787_2_0_1"/>
<evidence type="ECO:0000259" key="1">
    <source>
        <dbReference type="Pfam" id="PF01636"/>
    </source>
</evidence>
<feature type="domain" description="Aminoglycoside phosphotransferase" evidence="1">
    <location>
        <begin position="189"/>
        <end position="237"/>
    </location>
</feature>
<name>A0A084B6K7_STACB</name>
<dbReference type="OrthoDB" id="2687876at2759"/>
<dbReference type="AlphaFoldDB" id="A0A084B6K7"/>